<evidence type="ECO:0000313" key="1">
    <source>
        <dbReference type="EMBL" id="EUA87244.1"/>
    </source>
</evidence>
<evidence type="ECO:0000313" key="2">
    <source>
        <dbReference type="Proteomes" id="UP000020681"/>
    </source>
</evidence>
<accession>A0ABP3A8S3</accession>
<reference evidence="1 2" key="1">
    <citation type="submission" date="2014-01" db="EMBL/GenBank/DDBJ databases">
        <authorList>
            <person name="Dobos K."/>
            <person name="Lenaerts A."/>
            <person name="Ordway D."/>
            <person name="DeGroote M.A."/>
            <person name="Parker T."/>
            <person name="Sizemore C."/>
            <person name="Tallon L.J."/>
            <person name="Sadzewicz L.K."/>
            <person name="Sengamalay N."/>
            <person name="Fraser C.M."/>
            <person name="Hine E."/>
            <person name="Shefchek K.A."/>
            <person name="Das S.P."/>
            <person name="Tettelin H."/>
        </authorList>
    </citation>
    <scope>NUCLEOTIDE SEQUENCE [LARGE SCALE GENOMIC DNA]</scope>
    <source>
        <strain evidence="1 2">Harvey</strain>
    </source>
</reference>
<comment type="caution">
    <text evidence="1">The sequence shown here is derived from an EMBL/GenBank/DDBJ whole genome shotgun (WGS) entry which is preliminary data.</text>
</comment>
<proteinExistence type="predicted"/>
<organism evidence="1 2">
    <name type="scientific">Mycobacterium ulcerans str. Harvey</name>
    <dbReference type="NCBI Taxonomy" id="1299332"/>
    <lineage>
        <taxon>Bacteria</taxon>
        <taxon>Bacillati</taxon>
        <taxon>Actinomycetota</taxon>
        <taxon>Actinomycetes</taxon>
        <taxon>Mycobacteriales</taxon>
        <taxon>Mycobacteriaceae</taxon>
        <taxon>Mycobacterium</taxon>
        <taxon>Mycobacterium ulcerans group</taxon>
    </lineage>
</organism>
<dbReference type="Proteomes" id="UP000020681">
    <property type="component" value="Unassembled WGS sequence"/>
</dbReference>
<name>A0ABP3A8S3_MYCUL</name>
<gene>
    <name evidence="1" type="ORF">I551_6300</name>
</gene>
<dbReference type="EMBL" id="JAOL01000165">
    <property type="protein sequence ID" value="EUA87244.1"/>
    <property type="molecule type" value="Genomic_DNA"/>
</dbReference>
<sequence>MIGPNFLWRNDAAGNSSILVASYRRWRAPAQRRCEAVAAAHP</sequence>
<keyword evidence="2" id="KW-1185">Reference proteome</keyword>
<protein>
    <submittedName>
        <fullName evidence="1">Uncharacterized protein</fullName>
    </submittedName>
</protein>